<protein>
    <submittedName>
        <fullName evidence="1">Winged helix-turn-helix domain-containing protein</fullName>
    </submittedName>
</protein>
<sequence>MDPIRTTKIALKRLLLDRQRLLEPPIETDSQVEGKAPGDGMRQCVLDVIRQLEAVQIDPVAAVRANQHLALAARIAGYEPEALNALLRDHEVFEYIANAACILPMEDYPIFEPIRQRMRQQTQASIESLQPVIGQVLERLDREGPLPAKSFDSEQRVHGYWDDANATAKTKASSLALHLLTDAAEIRIVGREGNQRLFHTALRSVPAELLRASERIDPAEALDAMLRKYFRAFGVFEPSDPRFGWQRLSAQERRHAAARHVEAGTIVPVAVEGLKQPYYILASDRERLSMHETEAALSEDRPIRFLPPLDNLLWSRKRLEELFDFTYRWEIYTPAVKRTYGYYAMPILDGDRLIGRMDPRLDTKKRHLSVQLLQLEAGTAYNDRLRTRMELALDAFARTHGAETVSVERYAIEDTD</sequence>
<dbReference type="PANTHER" id="PTHR30528:SF0">
    <property type="entry name" value="CYTOPLASMIC PROTEIN"/>
    <property type="match status" value="1"/>
</dbReference>
<dbReference type="AlphaFoldDB" id="A0A7X5BZL0"/>
<comment type="caution">
    <text evidence="1">The sequence shown here is derived from an EMBL/GenBank/DDBJ whole genome shotgun (WGS) entry which is preliminary data.</text>
</comment>
<dbReference type="Pfam" id="PF06224">
    <property type="entry name" value="AlkZ-like"/>
    <property type="match status" value="1"/>
</dbReference>
<organism evidence="1 2">
    <name type="scientific">Paenibacillus sacheonensis</name>
    <dbReference type="NCBI Taxonomy" id="742054"/>
    <lineage>
        <taxon>Bacteria</taxon>
        <taxon>Bacillati</taxon>
        <taxon>Bacillota</taxon>
        <taxon>Bacilli</taxon>
        <taxon>Bacillales</taxon>
        <taxon>Paenibacillaceae</taxon>
        <taxon>Paenibacillus</taxon>
    </lineage>
</organism>
<gene>
    <name evidence="1" type="ORF">GT003_04765</name>
</gene>
<name>A0A7X5BZL0_9BACL</name>
<dbReference type="InterPro" id="IPR009351">
    <property type="entry name" value="AlkZ-like"/>
</dbReference>
<keyword evidence="2" id="KW-1185">Reference proteome</keyword>
<dbReference type="PANTHER" id="PTHR30528">
    <property type="entry name" value="CYTOPLASMIC PROTEIN"/>
    <property type="match status" value="1"/>
</dbReference>
<dbReference type="EMBL" id="JAAAMU010000002">
    <property type="protein sequence ID" value="NBC68310.1"/>
    <property type="molecule type" value="Genomic_DNA"/>
</dbReference>
<dbReference type="RefSeq" id="WP_161694979.1">
    <property type="nucleotide sequence ID" value="NZ_JAAAMU010000002.1"/>
</dbReference>
<reference evidence="1 2" key="1">
    <citation type="submission" date="2020-01" db="EMBL/GenBank/DDBJ databases">
        <title>Paenibacillus soybeanensis sp. nov. isolated from the nodules of soybean (Glycine max(L.) Merr).</title>
        <authorList>
            <person name="Wang H."/>
        </authorList>
    </citation>
    <scope>NUCLEOTIDE SEQUENCE [LARGE SCALE GENOMIC DNA]</scope>
    <source>
        <strain evidence="1 2">DSM 23054</strain>
    </source>
</reference>
<dbReference type="OrthoDB" id="9787207at2"/>
<evidence type="ECO:0000313" key="2">
    <source>
        <dbReference type="Proteomes" id="UP000558113"/>
    </source>
</evidence>
<dbReference type="Proteomes" id="UP000558113">
    <property type="component" value="Unassembled WGS sequence"/>
</dbReference>
<evidence type="ECO:0000313" key="1">
    <source>
        <dbReference type="EMBL" id="NBC68310.1"/>
    </source>
</evidence>
<accession>A0A7X5BZL0</accession>
<proteinExistence type="predicted"/>